<feature type="non-terminal residue" evidence="3">
    <location>
        <position position="415"/>
    </location>
</feature>
<evidence type="ECO:0000256" key="1">
    <source>
        <dbReference type="SAM" id="MobiDB-lite"/>
    </source>
</evidence>
<evidence type="ECO:0000313" key="3">
    <source>
        <dbReference type="EMBL" id="KAG6957689.1"/>
    </source>
</evidence>
<sequence length="415" mass="41749">MRLYHALLVTAVALLASNVSAGSTDCAMTPGEIVESAGGSAPKDSFDGFDSSNDSPIQQSSTASSDVGASQEMSSASGSSPKDSFDGFDSSNDSPIQQGSAPTDASFISSYSGPTPDFPDYGQATDAPVTQGSNVGASQDTTPDSPIQQDTTTASGSQGPTTDAPVTQDSTTNLGVDASQASTSTSASASNADDIKQGVVIPAGPTDNDASQKTDVAGESDINFQNTQAPTATTAAPTAASSSSSGSSSDNSTTPSTSTTTADNSKLCAKPRIEITEVDVGAAVDANEDEAALKLVAIAAIPGGGSRVAFQSGDSIIVRELDANDKLVTSSPAVKVPLHDFADIHADKNGFVILGTRDAEGGGTLNCGNPSNLCGSAPSPAVPCYDMYMIRYDGAKESWATKLTSSSKSLPPYSS</sequence>
<reference evidence="3" key="1">
    <citation type="submission" date="2021-01" db="EMBL/GenBank/DDBJ databases">
        <title>Phytophthora aleatoria, a newly-described species from Pinus radiata is distinct from Phytophthora cactorum isolates based on comparative genomics.</title>
        <authorList>
            <person name="Mcdougal R."/>
            <person name="Panda P."/>
            <person name="Williams N."/>
            <person name="Studholme D.J."/>
        </authorList>
    </citation>
    <scope>NUCLEOTIDE SEQUENCE</scope>
    <source>
        <strain evidence="3">NZFS 4037</strain>
    </source>
</reference>
<proteinExistence type="predicted"/>
<gene>
    <name evidence="3" type="ORF">JG688_00010865</name>
</gene>
<organism evidence="3 4">
    <name type="scientific">Phytophthora aleatoria</name>
    <dbReference type="NCBI Taxonomy" id="2496075"/>
    <lineage>
        <taxon>Eukaryota</taxon>
        <taxon>Sar</taxon>
        <taxon>Stramenopiles</taxon>
        <taxon>Oomycota</taxon>
        <taxon>Peronosporomycetes</taxon>
        <taxon>Peronosporales</taxon>
        <taxon>Peronosporaceae</taxon>
        <taxon>Phytophthora</taxon>
    </lineage>
</organism>
<name>A0A8J5IPP1_9STRA</name>
<evidence type="ECO:0000256" key="2">
    <source>
        <dbReference type="SAM" id="SignalP"/>
    </source>
</evidence>
<feature type="compositionally biased region" description="Polar residues" evidence="1">
    <location>
        <begin position="95"/>
        <end position="113"/>
    </location>
</feature>
<feature type="compositionally biased region" description="Low complexity" evidence="1">
    <location>
        <begin position="68"/>
        <end position="80"/>
    </location>
</feature>
<evidence type="ECO:0000313" key="4">
    <source>
        <dbReference type="Proteomes" id="UP000709295"/>
    </source>
</evidence>
<feature type="compositionally biased region" description="Low complexity" evidence="1">
    <location>
        <begin position="229"/>
        <end position="265"/>
    </location>
</feature>
<keyword evidence="4" id="KW-1185">Reference proteome</keyword>
<feature type="signal peptide" evidence="2">
    <location>
        <begin position="1"/>
        <end position="21"/>
    </location>
</feature>
<dbReference type="AlphaFoldDB" id="A0A8J5IPP1"/>
<feature type="compositionally biased region" description="Low complexity" evidence="1">
    <location>
        <begin position="178"/>
        <end position="192"/>
    </location>
</feature>
<dbReference type="EMBL" id="JAENGY010000715">
    <property type="protein sequence ID" value="KAG6957689.1"/>
    <property type="molecule type" value="Genomic_DNA"/>
</dbReference>
<accession>A0A8J5IPP1</accession>
<feature type="region of interest" description="Disordered" evidence="1">
    <location>
        <begin position="33"/>
        <end position="265"/>
    </location>
</feature>
<dbReference type="Proteomes" id="UP000709295">
    <property type="component" value="Unassembled WGS sequence"/>
</dbReference>
<feature type="compositionally biased region" description="Polar residues" evidence="1">
    <location>
        <begin position="128"/>
        <end position="174"/>
    </location>
</feature>
<keyword evidence="2" id="KW-0732">Signal</keyword>
<feature type="compositionally biased region" description="Polar residues" evidence="1">
    <location>
        <begin position="56"/>
        <end position="67"/>
    </location>
</feature>
<feature type="chain" id="PRO_5035255428" evidence="2">
    <location>
        <begin position="22"/>
        <end position="415"/>
    </location>
</feature>
<comment type="caution">
    <text evidence="3">The sequence shown here is derived from an EMBL/GenBank/DDBJ whole genome shotgun (WGS) entry which is preliminary data.</text>
</comment>
<protein>
    <submittedName>
        <fullName evidence="3">Uncharacterized protein</fullName>
    </submittedName>
</protein>